<dbReference type="NCBIfam" id="TIGR00756">
    <property type="entry name" value="PPR"/>
    <property type="match status" value="6"/>
</dbReference>
<dbReference type="Gene3D" id="1.25.40.10">
    <property type="entry name" value="Tetratricopeptide repeat domain"/>
    <property type="match status" value="4"/>
</dbReference>
<feature type="repeat" description="PPR" evidence="3">
    <location>
        <begin position="667"/>
        <end position="701"/>
    </location>
</feature>
<dbReference type="PANTHER" id="PTHR46128:SF211">
    <property type="entry name" value="PENTACOTRIPEPTIDE-REPEAT REGION OF PRORP DOMAIN-CONTAINING PROTEIN"/>
    <property type="match status" value="1"/>
</dbReference>
<evidence type="ECO:0000256" key="1">
    <source>
        <dbReference type="ARBA" id="ARBA00007626"/>
    </source>
</evidence>
<dbReference type="PROSITE" id="PS51375">
    <property type="entry name" value="PPR"/>
    <property type="match status" value="11"/>
</dbReference>
<feature type="repeat" description="PPR" evidence="3">
    <location>
        <begin position="562"/>
        <end position="596"/>
    </location>
</feature>
<dbReference type="Pfam" id="PF01535">
    <property type="entry name" value="PPR"/>
    <property type="match status" value="4"/>
</dbReference>
<feature type="repeat" description="PPR" evidence="3">
    <location>
        <begin position="457"/>
        <end position="491"/>
    </location>
</feature>
<comment type="caution">
    <text evidence="4">The sequence shown here is derived from an EMBL/GenBank/DDBJ whole genome shotgun (WGS) entry which is preliminary data.</text>
</comment>
<reference evidence="4 5" key="1">
    <citation type="submission" date="2024-01" db="EMBL/GenBank/DDBJ databases">
        <title>The genomes of 5 underutilized Papilionoideae crops provide insights into root nodulation and disease resistanc.</title>
        <authorList>
            <person name="Jiang F."/>
        </authorList>
    </citation>
    <scope>NUCLEOTIDE SEQUENCE [LARGE SCALE GENOMIC DNA]</scope>
    <source>
        <strain evidence="4">JINMINGXINNONG_FW02</strain>
        <tissue evidence="4">Leaves</tissue>
    </source>
</reference>
<evidence type="ECO:0000256" key="2">
    <source>
        <dbReference type="ARBA" id="ARBA00022737"/>
    </source>
</evidence>
<dbReference type="AlphaFoldDB" id="A0AAN9N1Y1"/>
<dbReference type="EMBL" id="JAYMYR010000005">
    <property type="protein sequence ID" value="KAK7365190.1"/>
    <property type="molecule type" value="Genomic_DNA"/>
</dbReference>
<feature type="repeat" description="PPR" evidence="3">
    <location>
        <begin position="492"/>
        <end position="526"/>
    </location>
</feature>
<feature type="repeat" description="PPR" evidence="3">
    <location>
        <begin position="422"/>
        <end position="456"/>
    </location>
</feature>
<evidence type="ECO:0000313" key="4">
    <source>
        <dbReference type="EMBL" id="KAK7365190.1"/>
    </source>
</evidence>
<evidence type="ECO:0008006" key="6">
    <source>
        <dbReference type="Google" id="ProtNLM"/>
    </source>
</evidence>
<dbReference type="InterPro" id="IPR002885">
    <property type="entry name" value="PPR_rpt"/>
</dbReference>
<feature type="repeat" description="PPR" evidence="3">
    <location>
        <begin position="527"/>
        <end position="561"/>
    </location>
</feature>
<sequence>MWRSSCNRKTLVVQCGDSLSLVKQGDKESMTFVVALQFLGLLSAACCKYMPFMIVDQQMVVNDLPVTLVSLLADQSWNVVAETVELPDLEEDMGVLLGLANSINALYRAGELETVIKIKNLIISWFSELKMFEGKYFVRSHLRFPSSRLVVFAPKTKCCSFFLDMIRRLSIYLPTLFQSFSNSTFTNETLPFSSSSSSSTLITLHDSHSKRTLSPFYNLLPPTQNPNNVVNLISSILKHKSSHLFLLQSNEIKGILPQLGPHEISRVLLRCQSDHSSALTFFNWVKNDLNITPTLQNYCVILHVLAWSRVFSQAMELLAELIQMVEVEGVCASSNEGIYENLVGCTEDCNWNPVIFDMLVKAYVKGGMVEKGLETFRRNIETCLIPNVIACNCLLSGLSRFNYITQCWEVYEEMGRLGVHRNAYTFNIMTHVLCKDGDTDKVTGFLEKMEEEGFEPDLVTYNTLVNSYCKKRRLEDAFYLYKIMYVRGVMPNLITYTTLMNGLCEEGKVKEAHQLFHQMVHRGIDPDIVSYNTLVCGYSRQGEMQMCRSILYEMIGNRICPDSITCRVIVDGYARDGKLLSALNTVEELKRFRIKIPEEVYDYLVVALCKEGKPFAARSFLHRISQDGYTPKMNTYNKLVESLCEFNNVEEALILKSDMENKSMKVNAAAYRAVIICLCRVKRTVEAEVLLEEIIGSDMLPDVEISRALIKGYCEENKVDKAVSLLKLFAKEFQVYDTESYNAVVKVFCDVGNVTELMEVEDKLQKVGYVPNKLTCRYVIHGLQKAMELDDEILNHSLSWDNFET</sequence>
<protein>
    <recommendedName>
        <fullName evidence="6">Pentacotripeptide-repeat region of PRORP domain-containing protein</fullName>
    </recommendedName>
</protein>
<dbReference type="Proteomes" id="UP001374584">
    <property type="component" value="Unassembled WGS sequence"/>
</dbReference>
<dbReference type="InterPro" id="IPR050872">
    <property type="entry name" value="PPR_P_subfamily"/>
</dbReference>
<keyword evidence="2" id="KW-0677">Repeat</keyword>
<accession>A0AAN9N1Y1</accession>
<organism evidence="4 5">
    <name type="scientific">Phaseolus coccineus</name>
    <name type="common">Scarlet runner bean</name>
    <name type="synonym">Phaseolus multiflorus</name>
    <dbReference type="NCBI Taxonomy" id="3886"/>
    <lineage>
        <taxon>Eukaryota</taxon>
        <taxon>Viridiplantae</taxon>
        <taxon>Streptophyta</taxon>
        <taxon>Embryophyta</taxon>
        <taxon>Tracheophyta</taxon>
        <taxon>Spermatophyta</taxon>
        <taxon>Magnoliopsida</taxon>
        <taxon>eudicotyledons</taxon>
        <taxon>Gunneridae</taxon>
        <taxon>Pentapetalae</taxon>
        <taxon>rosids</taxon>
        <taxon>fabids</taxon>
        <taxon>Fabales</taxon>
        <taxon>Fabaceae</taxon>
        <taxon>Papilionoideae</taxon>
        <taxon>50 kb inversion clade</taxon>
        <taxon>NPAAA clade</taxon>
        <taxon>indigoferoid/millettioid clade</taxon>
        <taxon>Phaseoleae</taxon>
        <taxon>Phaseolus</taxon>
    </lineage>
</organism>
<evidence type="ECO:0000256" key="3">
    <source>
        <dbReference type="PROSITE-ProRule" id="PRU00708"/>
    </source>
</evidence>
<feature type="repeat" description="PPR" evidence="3">
    <location>
        <begin position="387"/>
        <end position="421"/>
    </location>
</feature>
<name>A0AAN9N1Y1_PHACN</name>
<feature type="repeat" description="PPR" evidence="3">
    <location>
        <begin position="597"/>
        <end position="631"/>
    </location>
</feature>
<comment type="similarity">
    <text evidence="1">Belongs to the PPR family. P subfamily.</text>
</comment>
<evidence type="ECO:0000313" key="5">
    <source>
        <dbReference type="Proteomes" id="UP001374584"/>
    </source>
</evidence>
<dbReference type="Pfam" id="PF13041">
    <property type="entry name" value="PPR_2"/>
    <property type="match status" value="3"/>
</dbReference>
<feature type="repeat" description="PPR" evidence="3">
    <location>
        <begin position="352"/>
        <end position="386"/>
    </location>
</feature>
<feature type="repeat" description="PPR" evidence="3">
    <location>
        <begin position="737"/>
        <end position="771"/>
    </location>
</feature>
<dbReference type="PANTHER" id="PTHR46128">
    <property type="entry name" value="MITOCHONDRIAL GROUP I INTRON SPLICING FACTOR CCM1"/>
    <property type="match status" value="1"/>
</dbReference>
<proteinExistence type="inferred from homology"/>
<keyword evidence="5" id="KW-1185">Reference proteome</keyword>
<dbReference type="InterPro" id="IPR011990">
    <property type="entry name" value="TPR-like_helical_dom_sf"/>
</dbReference>
<feature type="repeat" description="PPR" evidence="3">
    <location>
        <begin position="632"/>
        <end position="666"/>
    </location>
</feature>
<gene>
    <name evidence="4" type="ORF">VNO80_14051</name>
</gene>